<dbReference type="STRING" id="35570.A0A1I8PPC3"/>
<dbReference type="EnsemblMetazoa" id="SCAU009868-RA">
    <property type="protein sequence ID" value="SCAU009868-PA"/>
    <property type="gene ID" value="SCAU009868"/>
</dbReference>
<dbReference type="InterPro" id="IPR017937">
    <property type="entry name" value="Thioredoxin_CS"/>
</dbReference>
<dbReference type="Gene3D" id="3.40.30.10">
    <property type="entry name" value="Glutaredoxin"/>
    <property type="match status" value="1"/>
</dbReference>
<dbReference type="GO" id="GO:0005739">
    <property type="term" value="C:mitochondrion"/>
    <property type="evidence" value="ECO:0007669"/>
    <property type="project" value="TreeGrafter"/>
</dbReference>
<evidence type="ECO:0000256" key="1">
    <source>
        <dbReference type="ARBA" id="ARBA00008987"/>
    </source>
</evidence>
<gene>
    <name evidence="3" type="primary">106085141</name>
</gene>
<dbReference type="SUPFAM" id="SSF52833">
    <property type="entry name" value="Thioredoxin-like"/>
    <property type="match status" value="1"/>
</dbReference>
<protein>
    <recommendedName>
        <fullName evidence="2">Thioredoxin domain-containing protein</fullName>
    </recommendedName>
</protein>
<dbReference type="GO" id="GO:0045454">
    <property type="term" value="P:cell redox homeostasis"/>
    <property type="evidence" value="ECO:0007669"/>
    <property type="project" value="TreeGrafter"/>
</dbReference>
<dbReference type="InterPro" id="IPR013766">
    <property type="entry name" value="Thioredoxin_domain"/>
</dbReference>
<dbReference type="PROSITE" id="PS51352">
    <property type="entry name" value="THIOREDOXIN_2"/>
    <property type="match status" value="1"/>
</dbReference>
<dbReference type="PANTHER" id="PTHR43601">
    <property type="entry name" value="THIOREDOXIN, MITOCHONDRIAL"/>
    <property type="match status" value="1"/>
</dbReference>
<proteinExistence type="inferred from homology"/>
<reference evidence="3" key="1">
    <citation type="submission" date="2020-05" db="UniProtKB">
        <authorList>
            <consortium name="EnsemblMetazoa"/>
        </authorList>
    </citation>
    <scope>IDENTIFICATION</scope>
    <source>
        <strain evidence="3">USDA</strain>
    </source>
</reference>
<dbReference type="PANTHER" id="PTHR43601:SF5">
    <property type="entry name" value="EG:132E8.3 PROTEIN"/>
    <property type="match status" value="1"/>
</dbReference>
<comment type="similarity">
    <text evidence="1">Belongs to the thioredoxin family.</text>
</comment>
<accession>A0A1I8PPC3</accession>
<sequence>MLKIFSNGLKSCLRTVTEIGSKSHTQKSATRLFSRGQNNFYQFSIKDLKEFDQKVLNNDHPVIVDFHAIWCEPCHILTPQLKSMFGNSQQIGLAIVDVDSNADLVEVFNVKAVPAVLAFNNGKIVDKFIGLADEKRLESMTDLLKSSIQLPIEGEEDAAKTKVLFA</sequence>
<keyword evidence="4" id="KW-1185">Reference proteome</keyword>
<evidence type="ECO:0000313" key="3">
    <source>
        <dbReference type="EnsemblMetazoa" id="SCAU009868-PA"/>
    </source>
</evidence>
<feature type="domain" description="Thioredoxin" evidence="2">
    <location>
        <begin position="17"/>
        <end position="149"/>
    </location>
</feature>
<dbReference type="AlphaFoldDB" id="A0A1I8PPC3"/>
<dbReference type="PROSITE" id="PS00194">
    <property type="entry name" value="THIOREDOXIN_1"/>
    <property type="match status" value="1"/>
</dbReference>
<dbReference type="VEuPathDB" id="VectorBase:SCAU009868"/>
<dbReference type="CDD" id="cd02947">
    <property type="entry name" value="TRX_family"/>
    <property type="match status" value="1"/>
</dbReference>
<organism evidence="3 4">
    <name type="scientific">Stomoxys calcitrans</name>
    <name type="common">Stable fly</name>
    <name type="synonym">Conops calcitrans</name>
    <dbReference type="NCBI Taxonomy" id="35570"/>
    <lineage>
        <taxon>Eukaryota</taxon>
        <taxon>Metazoa</taxon>
        <taxon>Ecdysozoa</taxon>
        <taxon>Arthropoda</taxon>
        <taxon>Hexapoda</taxon>
        <taxon>Insecta</taxon>
        <taxon>Pterygota</taxon>
        <taxon>Neoptera</taxon>
        <taxon>Endopterygota</taxon>
        <taxon>Diptera</taxon>
        <taxon>Brachycera</taxon>
        <taxon>Muscomorpha</taxon>
        <taxon>Muscoidea</taxon>
        <taxon>Muscidae</taxon>
        <taxon>Stomoxys</taxon>
    </lineage>
</organism>
<dbReference type="Pfam" id="PF00085">
    <property type="entry name" value="Thioredoxin"/>
    <property type="match status" value="1"/>
</dbReference>
<name>A0A1I8PPC3_STOCA</name>
<evidence type="ECO:0000313" key="4">
    <source>
        <dbReference type="Proteomes" id="UP000095300"/>
    </source>
</evidence>
<dbReference type="Proteomes" id="UP000095300">
    <property type="component" value="Unassembled WGS sequence"/>
</dbReference>
<evidence type="ECO:0000259" key="2">
    <source>
        <dbReference type="PROSITE" id="PS51352"/>
    </source>
</evidence>
<dbReference type="InterPro" id="IPR036249">
    <property type="entry name" value="Thioredoxin-like_sf"/>
</dbReference>